<sequence length="176" mass="17007">MLHVPSRPPTVSRRGMLVGIAVLAAAGATSAACGSPPPPPDLDDLTTALDRARADERLAGEAAAGARGTVAQTLTQVAGQRSAHAAALSDEIVRLTGQPAPTASVSVTTSTSVAPGVPPAPAPTADDVIGALRASADSAAHAAASLSGYRAGLLASIAASCTAAYTVALASPGGAR</sequence>
<evidence type="ECO:0008006" key="4">
    <source>
        <dbReference type="Google" id="ProtNLM"/>
    </source>
</evidence>
<evidence type="ECO:0000256" key="1">
    <source>
        <dbReference type="SAM" id="SignalP"/>
    </source>
</evidence>
<reference evidence="2" key="1">
    <citation type="submission" date="2022-08" db="EMBL/GenBank/DDBJ databases">
        <title>Whole genome sequencing of non-tuberculosis mycobacteria type-strains.</title>
        <authorList>
            <person name="Igarashi Y."/>
            <person name="Osugi A."/>
            <person name="Mitarai S."/>
        </authorList>
    </citation>
    <scope>NUCLEOTIDE SEQUENCE</scope>
    <source>
        <strain evidence="2">JCM 16372</strain>
    </source>
</reference>
<feature type="chain" id="PRO_5046171502" description="Tat (Twin-arginine translocation) pathway signal sequence" evidence="1">
    <location>
        <begin position="32"/>
        <end position="176"/>
    </location>
</feature>
<keyword evidence="3" id="KW-1185">Reference proteome</keyword>
<evidence type="ECO:0000313" key="2">
    <source>
        <dbReference type="EMBL" id="ULP38775.1"/>
    </source>
</evidence>
<protein>
    <recommendedName>
        <fullName evidence="4">Tat (Twin-arginine translocation) pathway signal sequence</fullName>
    </recommendedName>
</protein>
<dbReference type="InterPro" id="IPR006311">
    <property type="entry name" value="TAT_signal"/>
</dbReference>
<evidence type="ECO:0000313" key="3">
    <source>
        <dbReference type="Proteomes" id="UP001055159"/>
    </source>
</evidence>
<dbReference type="Proteomes" id="UP001055159">
    <property type="component" value="Chromosome"/>
</dbReference>
<keyword evidence="1" id="KW-0732">Signal</keyword>
<dbReference type="EMBL" id="CP092427">
    <property type="protein sequence ID" value="ULP38775.1"/>
    <property type="molecule type" value="Genomic_DNA"/>
</dbReference>
<dbReference type="PROSITE" id="PS51318">
    <property type="entry name" value="TAT"/>
    <property type="match status" value="1"/>
</dbReference>
<gene>
    <name evidence="2" type="ORF">MJO55_10400</name>
</gene>
<name>A0ABY3UNR1_9MYCO</name>
<organism evidence="2 3">
    <name type="scientific">Mycolicibacterium rufum</name>
    <dbReference type="NCBI Taxonomy" id="318424"/>
    <lineage>
        <taxon>Bacteria</taxon>
        <taxon>Bacillati</taxon>
        <taxon>Actinomycetota</taxon>
        <taxon>Actinomycetes</taxon>
        <taxon>Mycobacteriales</taxon>
        <taxon>Mycobacteriaceae</taxon>
        <taxon>Mycolicibacterium</taxon>
    </lineage>
</organism>
<dbReference type="RefSeq" id="WP_239735940.1">
    <property type="nucleotide sequence ID" value="NZ_CP092427.2"/>
</dbReference>
<feature type="signal peptide" evidence="1">
    <location>
        <begin position="1"/>
        <end position="31"/>
    </location>
</feature>
<dbReference type="PROSITE" id="PS51257">
    <property type="entry name" value="PROKAR_LIPOPROTEIN"/>
    <property type="match status" value="1"/>
</dbReference>
<accession>A0ABY3UNR1</accession>
<proteinExistence type="predicted"/>